<sequence length="305" mass="35961">MKFEEGMRVEVSSDERGYEGAYYAAEVVEYLGSDRYLVEYLTLRTSDYKQALREEAESRHIRPCPATKLRLNRYRQFEVVDCWYNEGWWSGEVSKVLGGHNYEIHFPSTLEMLEFTHGDLRPHEEWIDGQWVKTSTCKEQTGASNSMLLENTEKLLSDTSGKRLEFKFHEGMNVEIKHEIPGYHGCFFRATIIGSLPNEYYAVQYLNWRTADGKDFLKQEIHASCIRPYPPIVSKDAYYLHDLVDAWHCDQWQRGWVTRVFGDSKYEVYFNDSKETFILSHCDMRPHDEWQDGTWVVSSIRHSVR</sequence>
<dbReference type="Proteomes" id="UP000594263">
    <property type="component" value="Unplaced"/>
</dbReference>
<dbReference type="AlphaFoldDB" id="A0A7N0UDA6"/>
<reference evidence="2" key="1">
    <citation type="submission" date="2021-01" db="UniProtKB">
        <authorList>
            <consortium name="EnsemblPlants"/>
        </authorList>
    </citation>
    <scope>IDENTIFICATION</scope>
</reference>
<dbReference type="Pfam" id="PF05641">
    <property type="entry name" value="Agenet"/>
    <property type="match status" value="2"/>
</dbReference>
<evidence type="ECO:0000313" key="2">
    <source>
        <dbReference type="EnsemblPlants" id="Kaladp0061s0016.1.v1.1"/>
    </source>
</evidence>
<name>A0A7N0UDA6_KALFE</name>
<dbReference type="CDD" id="cd20405">
    <property type="entry name" value="Tudor_Agenet_AtDUF_rpt1_3"/>
    <property type="match status" value="1"/>
</dbReference>
<dbReference type="Gramene" id="Kaladp0061s0016.1.v1.1">
    <property type="protein sequence ID" value="Kaladp0061s0016.1.v1.1"/>
    <property type="gene ID" value="Kaladp0061s0016.v1.1"/>
</dbReference>
<dbReference type="InterPro" id="IPR014002">
    <property type="entry name" value="Agenet_dom_plant"/>
</dbReference>
<evidence type="ECO:0000313" key="3">
    <source>
        <dbReference type="Proteomes" id="UP000594263"/>
    </source>
</evidence>
<dbReference type="EnsemblPlants" id="Kaladp0061s0016.1.v1.1">
    <property type="protein sequence ID" value="Kaladp0061s0016.1.v1.1"/>
    <property type="gene ID" value="Kaladp0061s0016.v1.1"/>
</dbReference>
<keyword evidence="3" id="KW-1185">Reference proteome</keyword>
<dbReference type="OMA" id="EIHASCI"/>
<feature type="domain" description="Agenet" evidence="1">
    <location>
        <begin position="1"/>
        <end position="69"/>
    </location>
</feature>
<dbReference type="SMART" id="SM00743">
    <property type="entry name" value="Agenet"/>
    <property type="match status" value="4"/>
</dbReference>
<organism evidence="2 3">
    <name type="scientific">Kalanchoe fedtschenkoi</name>
    <name type="common">Lavender scallops</name>
    <name type="synonym">South American air plant</name>
    <dbReference type="NCBI Taxonomy" id="63787"/>
    <lineage>
        <taxon>Eukaryota</taxon>
        <taxon>Viridiplantae</taxon>
        <taxon>Streptophyta</taxon>
        <taxon>Embryophyta</taxon>
        <taxon>Tracheophyta</taxon>
        <taxon>Spermatophyta</taxon>
        <taxon>Magnoliopsida</taxon>
        <taxon>eudicotyledons</taxon>
        <taxon>Gunneridae</taxon>
        <taxon>Pentapetalae</taxon>
        <taxon>Saxifragales</taxon>
        <taxon>Crassulaceae</taxon>
        <taxon>Kalanchoe</taxon>
    </lineage>
</organism>
<dbReference type="PANTHER" id="PTHR31917:SF147">
    <property type="entry name" value="AGENET DOMAIN-CONTAINING PROTEIN"/>
    <property type="match status" value="1"/>
</dbReference>
<dbReference type="SUPFAM" id="SSF63748">
    <property type="entry name" value="Tudor/PWWP/MBT"/>
    <property type="match status" value="1"/>
</dbReference>
<dbReference type="CDD" id="cd20406">
    <property type="entry name" value="Tudor_Agenet_AtDUF_rpt2_4"/>
    <property type="match status" value="1"/>
</dbReference>
<protein>
    <recommendedName>
        <fullName evidence="1">Agenet domain-containing protein</fullName>
    </recommendedName>
</protein>
<feature type="domain" description="Agenet" evidence="1">
    <location>
        <begin position="72"/>
        <end position="128"/>
    </location>
</feature>
<dbReference type="PANTHER" id="PTHR31917">
    <property type="entry name" value="AGENET DOMAIN-CONTAINING PROTEIN-RELATED"/>
    <property type="match status" value="1"/>
</dbReference>
<dbReference type="InterPro" id="IPR008395">
    <property type="entry name" value="Agenet-like_dom"/>
</dbReference>
<feature type="domain" description="Agenet" evidence="1">
    <location>
        <begin position="236"/>
        <end position="292"/>
    </location>
</feature>
<dbReference type="Gene3D" id="2.30.30.140">
    <property type="match status" value="1"/>
</dbReference>
<evidence type="ECO:0000259" key="1">
    <source>
        <dbReference type="SMART" id="SM00743"/>
    </source>
</evidence>
<feature type="domain" description="Agenet" evidence="1">
    <location>
        <begin position="166"/>
        <end position="234"/>
    </location>
</feature>
<proteinExistence type="predicted"/>
<accession>A0A7N0UDA6</accession>